<keyword evidence="1" id="KW-0732">Signal</keyword>
<proteinExistence type="predicted"/>
<evidence type="ECO:0000313" key="3">
    <source>
        <dbReference type="Proteomes" id="UP000824132"/>
    </source>
</evidence>
<comment type="caution">
    <text evidence="2">The sequence shown here is derived from an EMBL/GenBank/DDBJ whole genome shotgun (WGS) entry which is preliminary data.</text>
</comment>
<protein>
    <submittedName>
        <fullName evidence="2">Uncharacterized protein</fullName>
    </submittedName>
</protein>
<evidence type="ECO:0000256" key="1">
    <source>
        <dbReference type="SAM" id="SignalP"/>
    </source>
</evidence>
<dbReference type="EMBL" id="DXCL01000018">
    <property type="protein sequence ID" value="HIZ03219.1"/>
    <property type="molecule type" value="Genomic_DNA"/>
</dbReference>
<evidence type="ECO:0000313" key="2">
    <source>
        <dbReference type="EMBL" id="HIZ03219.1"/>
    </source>
</evidence>
<reference evidence="2" key="2">
    <citation type="submission" date="2021-04" db="EMBL/GenBank/DDBJ databases">
        <authorList>
            <person name="Gilroy R."/>
        </authorList>
    </citation>
    <scope>NUCLEOTIDE SEQUENCE</scope>
    <source>
        <strain evidence="2">CHK187-5294</strain>
    </source>
</reference>
<dbReference type="AlphaFoldDB" id="A0A9D2CYL7"/>
<feature type="signal peptide" evidence="1">
    <location>
        <begin position="1"/>
        <end position="18"/>
    </location>
</feature>
<name>A0A9D2CYL7_9FIRM</name>
<sequence>MKKLITCVISAACVCALALGIAACGDGGENPPAHTHELTKVGAVSATFFENGNSEYYTCDCGKYFSDSEGKNEIKKDSWVIAAVGTTADAFDAFTVYNSKSAKGAKGIVCGLDTGANAGPATYFGEADKNLDWDGSKTTIGFSLDLSALEENDFTIWDLSFNKKEGDEYKNTAEYELRFGIAKTANGFVVCDLFVPGVTFNAETDLAEILKSDKTFDESIVTVSFEAAIDDDNVLTYAITVADVKMEGKGTFTCDVVGFRTLWNAYLNKDGVEAYNFTKG</sequence>
<organism evidence="2 3">
    <name type="scientific">Candidatus Borkfalkia avistercoris</name>
    <dbReference type="NCBI Taxonomy" id="2838504"/>
    <lineage>
        <taxon>Bacteria</taxon>
        <taxon>Bacillati</taxon>
        <taxon>Bacillota</taxon>
        <taxon>Clostridia</taxon>
        <taxon>Christensenellales</taxon>
        <taxon>Christensenellaceae</taxon>
        <taxon>Candidatus Borkfalkia</taxon>
    </lineage>
</organism>
<gene>
    <name evidence="2" type="ORF">H9727_02935</name>
</gene>
<reference evidence="2" key="1">
    <citation type="journal article" date="2021" name="PeerJ">
        <title>Extensive microbial diversity within the chicken gut microbiome revealed by metagenomics and culture.</title>
        <authorList>
            <person name="Gilroy R."/>
            <person name="Ravi A."/>
            <person name="Getino M."/>
            <person name="Pursley I."/>
            <person name="Horton D.L."/>
            <person name="Alikhan N.F."/>
            <person name="Baker D."/>
            <person name="Gharbi K."/>
            <person name="Hall N."/>
            <person name="Watson M."/>
            <person name="Adriaenssens E.M."/>
            <person name="Foster-Nyarko E."/>
            <person name="Jarju S."/>
            <person name="Secka A."/>
            <person name="Antonio M."/>
            <person name="Oren A."/>
            <person name="Chaudhuri R.R."/>
            <person name="La Ragione R."/>
            <person name="Hildebrand F."/>
            <person name="Pallen M.J."/>
        </authorList>
    </citation>
    <scope>NUCLEOTIDE SEQUENCE</scope>
    <source>
        <strain evidence="2">CHK187-5294</strain>
    </source>
</reference>
<dbReference type="Proteomes" id="UP000824132">
    <property type="component" value="Unassembled WGS sequence"/>
</dbReference>
<dbReference type="PROSITE" id="PS51257">
    <property type="entry name" value="PROKAR_LIPOPROTEIN"/>
    <property type="match status" value="1"/>
</dbReference>
<feature type="chain" id="PRO_5039411214" evidence="1">
    <location>
        <begin position="19"/>
        <end position="280"/>
    </location>
</feature>
<accession>A0A9D2CYL7</accession>